<dbReference type="PANTHER" id="PTHR34071:SF2">
    <property type="entry name" value="FLAVIN-NUCLEOTIDE-BINDING PROTEIN"/>
    <property type="match status" value="1"/>
</dbReference>
<reference evidence="1" key="1">
    <citation type="submission" date="2018-03" db="EMBL/GenBank/DDBJ databases">
        <authorList>
            <person name="Guldener U."/>
        </authorList>
    </citation>
    <scope>NUCLEOTIDE SEQUENCE</scope>
</reference>
<dbReference type="Pfam" id="PF12900">
    <property type="entry name" value="Pyridox_ox_2"/>
    <property type="match status" value="1"/>
</dbReference>
<dbReference type="Proteomes" id="UP001187682">
    <property type="component" value="Unassembled WGS sequence"/>
</dbReference>
<evidence type="ECO:0000313" key="2">
    <source>
        <dbReference type="Proteomes" id="UP001187682"/>
    </source>
</evidence>
<organism evidence="1 2">
    <name type="scientific">Cephalotrichum gorgonifer</name>
    <dbReference type="NCBI Taxonomy" id="2041049"/>
    <lineage>
        <taxon>Eukaryota</taxon>
        <taxon>Fungi</taxon>
        <taxon>Dikarya</taxon>
        <taxon>Ascomycota</taxon>
        <taxon>Pezizomycotina</taxon>
        <taxon>Sordariomycetes</taxon>
        <taxon>Hypocreomycetidae</taxon>
        <taxon>Microascales</taxon>
        <taxon>Microascaceae</taxon>
        <taxon>Cephalotrichum</taxon>
    </lineage>
</organism>
<dbReference type="InterPro" id="IPR012349">
    <property type="entry name" value="Split_barrel_FMN-bd"/>
</dbReference>
<comment type="caution">
    <text evidence="1">The sequence shown here is derived from an EMBL/GenBank/DDBJ whole genome shotgun (WGS) entry which is preliminary data.</text>
</comment>
<dbReference type="EMBL" id="ONZQ02000019">
    <property type="protein sequence ID" value="SPO07239.1"/>
    <property type="molecule type" value="Genomic_DNA"/>
</dbReference>
<proteinExistence type="predicted"/>
<dbReference type="PANTHER" id="PTHR34071">
    <property type="entry name" value="5-NITROIMIDAZOLE ANTIBIOTICS RESISTANCE PROTEIN, NIMA-FAMILY-RELATED PROTEIN-RELATED"/>
    <property type="match status" value="1"/>
</dbReference>
<dbReference type="SUPFAM" id="SSF50475">
    <property type="entry name" value="FMN-binding split barrel"/>
    <property type="match status" value="1"/>
</dbReference>
<evidence type="ECO:0000313" key="1">
    <source>
        <dbReference type="EMBL" id="SPO07239.1"/>
    </source>
</evidence>
<name>A0AAE8N7P6_9PEZI</name>
<dbReference type="AlphaFoldDB" id="A0AAE8N7P6"/>
<dbReference type="InterPro" id="IPR024747">
    <property type="entry name" value="Pyridox_Oxase-rel"/>
</dbReference>
<keyword evidence="2" id="KW-1185">Reference proteome</keyword>
<sequence length="255" mass="28281">MEYPKEAINSVKRHRERGDYSLDTIHGIIQESQLVHVSFIDPKSPFPVVLPMIGTMGSFTDQTASLGDPLDLYLHGYVSHRIMNLSRADSSDEGMPVTVAASHVDGLVLALSAFSHSYNYRSATLFGHATVVEDEAEKLYAMELITNKVVPGRWDHTRLPLTKTEIKSTGILRVKVASGSAKIRDAEPKDERVDMKNEEALDSVWTGVVPIWTAVGEPVPSSYNRVVDVPTHVTQHVQELNATNRRRVEKSHAGK</sequence>
<dbReference type="Gene3D" id="2.30.110.10">
    <property type="entry name" value="Electron Transport, Fmn-binding Protein, Chain A"/>
    <property type="match status" value="1"/>
</dbReference>
<accession>A0AAE8N7P6</accession>
<gene>
    <name evidence="1" type="ORF">DNG_09933</name>
</gene>
<protein>
    <submittedName>
        <fullName evidence="1">Related to flavin-nucleotide-binding protein</fullName>
    </submittedName>
</protein>